<accession>A0A4Y2J0K6</accession>
<gene>
    <name evidence="1" type="ORF">AVEN_81995_1</name>
</gene>
<evidence type="ECO:0000313" key="1">
    <source>
        <dbReference type="EMBL" id="GBM83228.1"/>
    </source>
</evidence>
<proteinExistence type="predicted"/>
<comment type="caution">
    <text evidence="1">The sequence shown here is derived from an EMBL/GenBank/DDBJ whole genome shotgun (WGS) entry which is preliminary data.</text>
</comment>
<name>A0A4Y2J0K6_ARAVE</name>
<evidence type="ECO:0000313" key="2">
    <source>
        <dbReference type="Proteomes" id="UP000499080"/>
    </source>
</evidence>
<dbReference type="EMBL" id="BGPR01003064">
    <property type="protein sequence ID" value="GBM83228.1"/>
    <property type="molecule type" value="Genomic_DNA"/>
</dbReference>
<keyword evidence="2" id="KW-1185">Reference proteome</keyword>
<dbReference type="AlphaFoldDB" id="A0A4Y2J0K6"/>
<reference evidence="1 2" key="1">
    <citation type="journal article" date="2019" name="Sci. Rep.">
        <title>Orb-weaving spider Araneus ventricosus genome elucidates the spidroin gene catalogue.</title>
        <authorList>
            <person name="Kono N."/>
            <person name="Nakamura H."/>
            <person name="Ohtoshi R."/>
            <person name="Moran D.A.P."/>
            <person name="Shinohara A."/>
            <person name="Yoshida Y."/>
            <person name="Fujiwara M."/>
            <person name="Mori M."/>
            <person name="Tomita M."/>
            <person name="Arakawa K."/>
        </authorList>
    </citation>
    <scope>NUCLEOTIDE SEQUENCE [LARGE SCALE GENOMIC DNA]</scope>
</reference>
<dbReference type="Proteomes" id="UP000499080">
    <property type="component" value="Unassembled WGS sequence"/>
</dbReference>
<sequence length="88" mass="9834">MCWGQGRGEFTIKQSVPSSAFLHIIFNEKNLFISMEMSRSLYLGLTRNFSWRTVGIIVSSNITSLDICLRVLLARSAHLVPPVVSFSG</sequence>
<protein>
    <submittedName>
        <fullName evidence="1">Uncharacterized protein</fullName>
    </submittedName>
</protein>
<organism evidence="1 2">
    <name type="scientific">Araneus ventricosus</name>
    <name type="common">Orbweaver spider</name>
    <name type="synonym">Epeira ventricosa</name>
    <dbReference type="NCBI Taxonomy" id="182803"/>
    <lineage>
        <taxon>Eukaryota</taxon>
        <taxon>Metazoa</taxon>
        <taxon>Ecdysozoa</taxon>
        <taxon>Arthropoda</taxon>
        <taxon>Chelicerata</taxon>
        <taxon>Arachnida</taxon>
        <taxon>Araneae</taxon>
        <taxon>Araneomorphae</taxon>
        <taxon>Entelegynae</taxon>
        <taxon>Araneoidea</taxon>
        <taxon>Araneidae</taxon>
        <taxon>Araneus</taxon>
    </lineage>
</organism>